<dbReference type="AlphaFoldDB" id="G5HA63"/>
<dbReference type="EMBL" id="ADLD01000013">
    <property type="protein sequence ID" value="EHB91479.1"/>
    <property type="molecule type" value="Genomic_DNA"/>
</dbReference>
<dbReference type="STRING" id="742725.HMPREF9450_01528"/>
<gene>
    <name evidence="2" type="ORF">HMPREF9450_01528</name>
</gene>
<dbReference type="InterPro" id="IPR050218">
    <property type="entry name" value="LptD"/>
</dbReference>
<keyword evidence="3" id="KW-1185">Reference proteome</keyword>
<proteinExistence type="predicted"/>
<dbReference type="PANTHER" id="PTHR30189:SF1">
    <property type="entry name" value="LPS-ASSEMBLY PROTEIN LPTD"/>
    <property type="match status" value="1"/>
</dbReference>
<dbReference type="eggNOG" id="COG1452">
    <property type="taxonomic scope" value="Bacteria"/>
</dbReference>
<dbReference type="HOGENOM" id="CLU_007637_0_0_10"/>
<reference evidence="2 3" key="1">
    <citation type="submission" date="2011-08" db="EMBL/GenBank/DDBJ databases">
        <title>The Genome Sequence of Alistipes indistinctus YIT 12060.</title>
        <authorList>
            <consortium name="The Broad Institute Genome Sequencing Platform"/>
            <person name="Earl A."/>
            <person name="Ward D."/>
            <person name="Feldgarden M."/>
            <person name="Gevers D."/>
            <person name="Morotomi M."/>
            <person name="Young S.K."/>
            <person name="Zeng Q."/>
            <person name="Gargeya S."/>
            <person name="Fitzgerald M."/>
            <person name="Haas B."/>
            <person name="Abouelleil A."/>
            <person name="Alvarado L."/>
            <person name="Arachchi H.M."/>
            <person name="Berlin A."/>
            <person name="Brown A."/>
            <person name="Chapman S.B."/>
            <person name="Chen Z."/>
            <person name="Dunbar C."/>
            <person name="Freedman E."/>
            <person name="Gearin G."/>
            <person name="Gellesch M."/>
            <person name="Goldberg J."/>
            <person name="Griggs A."/>
            <person name="Gujja S."/>
            <person name="Heiman D."/>
            <person name="Howarth C."/>
            <person name="Larson L."/>
            <person name="Lui A."/>
            <person name="MacDonald P.J.P."/>
            <person name="Montmayeur A."/>
            <person name="Murphy C."/>
            <person name="Neiman D."/>
            <person name="Pearson M."/>
            <person name="Priest M."/>
            <person name="Roberts A."/>
            <person name="Saif S."/>
            <person name="Shea T."/>
            <person name="Shenoy N."/>
            <person name="Sisk P."/>
            <person name="Stolte C."/>
            <person name="Sykes S."/>
            <person name="Wortman J."/>
            <person name="Nusbaum C."/>
            <person name="Birren B."/>
        </authorList>
    </citation>
    <scope>NUCLEOTIDE SEQUENCE [LARGE SCALE GENOMIC DNA]</scope>
    <source>
        <strain evidence="2 3">YIT 12060</strain>
    </source>
</reference>
<dbReference type="Pfam" id="PF19838">
    <property type="entry name" value="LptD_2"/>
    <property type="match status" value="1"/>
</dbReference>
<evidence type="ECO:0000313" key="2">
    <source>
        <dbReference type="EMBL" id="EHB91479.1"/>
    </source>
</evidence>
<sequence>MVLVSQTVFSRTGSLAQAEPALSLQSPSAGQSVENISVNAAGAAALLSPDSLKLKDSLLRADSLRRADSLVRSDSLRRNGLFPGVVPDSLLRPADTVYHKPFLDDVISGKNEDSLVYQVQKKIVYIYEKGDVKYQKMNLKADFMRINMDNKEIYAYGRPDTVQLKEPTEAGDTVKITATRPEFLDNGTSYTMDTITYNLDSKKARIKGVATQEGEGYLKGMKVKKMPDNTINIANGRYTTCDAEDPHFYMAMTKSKTIPGKKSVFGPSYLVMEDVPIYFLGLPFGFFPMSNERKSGFIIPSYGEEVVKGFFLRDGGYYLSFKDYADLAITGGIYTMGSWEADIASRYAKRYKYRGSFDVRFSKDIIGEKEDADYINQNNFKVTWSHQQDPKFRPNTTFSASVNFSTSGYSKYGAQNMNDYLSSQTNSSISYSHNWSKVSLSTNLQHSQNSRDSTVQLSFPNIVLSVSRINPFQRKDAVGKQRWYEKISLQYTGTLGNTVNVKEKDLFTEKMFKSMRNGINHQIPVQTSFNLFKYFNINPSFNYQERWYFQKVDKEWDPVAKQVIDSDTTWGFYRLYNYSMSVSASTKVYGTYQFKKGAAIQAIRHMITPLVSFSYTPDFGKNGYGYYKQVQSDTMGRMMTYSPFANGLYGVPGSGPSMSLNFSVSQTLEMKVRDKKDTTGVRKIKLIDNLMISSSYNFLADSLNLSPFSLSLRTNLFKNVGLNVTATLDPYQVDPVTGRRINRFMLRQGKLGRLTSVQTSFGYSFNSPSSGNSQPAINDINSGTGAVPPEYTDMFAQPGFNEIDPNTRRQMMASRYYNFNIPWNFGFNYNFSYTNTGIRSSIVQTLGFNGSVNLTQKWGLTFNGGYDFEANKLTPGTFTLTRDLHCWQMSFSWVPIGFRKSWSFTIGVKAATLKDLKYDRRNSFYDNLYDSY</sequence>
<evidence type="ECO:0000259" key="1">
    <source>
        <dbReference type="Pfam" id="PF19838"/>
    </source>
</evidence>
<protein>
    <recommendedName>
        <fullName evidence="1">LPS-assembly protein LptD central domain-containing protein</fullName>
    </recommendedName>
</protein>
<name>G5HA63_9BACT</name>
<dbReference type="GO" id="GO:0009279">
    <property type="term" value="C:cell outer membrane"/>
    <property type="evidence" value="ECO:0007669"/>
    <property type="project" value="TreeGrafter"/>
</dbReference>
<dbReference type="PANTHER" id="PTHR30189">
    <property type="entry name" value="LPS-ASSEMBLY PROTEIN"/>
    <property type="match status" value="1"/>
</dbReference>
<dbReference type="InterPro" id="IPR045659">
    <property type="entry name" value="LptD_2"/>
</dbReference>
<accession>G5HA63</accession>
<dbReference type="PATRIC" id="fig|742725.3.peg.1620"/>
<feature type="domain" description="LPS-assembly protein LptD central" evidence="1">
    <location>
        <begin position="264"/>
        <end position="731"/>
    </location>
</feature>
<organism evidence="2 3">
    <name type="scientific">Alistipes indistinctus YIT 12060</name>
    <dbReference type="NCBI Taxonomy" id="742725"/>
    <lineage>
        <taxon>Bacteria</taxon>
        <taxon>Pseudomonadati</taxon>
        <taxon>Bacteroidota</taxon>
        <taxon>Bacteroidia</taxon>
        <taxon>Bacteroidales</taxon>
        <taxon>Rikenellaceae</taxon>
        <taxon>Alistipes</taxon>
    </lineage>
</organism>
<dbReference type="GO" id="GO:1990351">
    <property type="term" value="C:transporter complex"/>
    <property type="evidence" value="ECO:0007669"/>
    <property type="project" value="TreeGrafter"/>
</dbReference>
<evidence type="ECO:0000313" key="3">
    <source>
        <dbReference type="Proteomes" id="UP000006008"/>
    </source>
</evidence>
<dbReference type="Proteomes" id="UP000006008">
    <property type="component" value="Unassembled WGS sequence"/>
</dbReference>
<comment type="caution">
    <text evidence="2">The sequence shown here is derived from an EMBL/GenBank/DDBJ whole genome shotgun (WGS) entry which is preliminary data.</text>
</comment>